<comment type="similarity">
    <text evidence="1">Belongs to the N(4)/N(6)-methyltransferase family.</text>
</comment>
<proteinExistence type="inferred from homology"/>
<dbReference type="InterPro" id="IPR011856">
    <property type="entry name" value="tRNA_endonuc-like_dom_sf"/>
</dbReference>
<name>A0ABR9VHN1_9CYAN</name>
<dbReference type="InterPro" id="IPR011335">
    <property type="entry name" value="Restrct_endonuc-II-like"/>
</dbReference>
<sequence>MVNQLYYGDNLEVLRKYIKDESVDLCYIDPPFNSKRNYNQIYNNIGSEDKAQAQAFIDTWEWDDHAIKGLSEITSNYHGLFTQQCIALITGLSNVLGTGSLLAYLVSMTLRITEIHRVLKPTGSFYLHCDPTSSHYLKLVLDAVFCSQGGDFLNEITWKRNFTKKGSQYKMLRYANNCDIIFFYSKSSKYFFQTPKTKLSNQDDIEKIYNKVDEQGRRYKSEPIELPAMMARENLRYEYKGYLPNYGWMMNREKLEELDKQGKLFFTKNGKPRRKNFMEGYSGAEVDNLWIDVIPLGQKQSESLGYPTQKPEALLERIIKASSNENDIVLDAYCGCGTTVAVSQKLDRQWIGIDITYQSISLVLKRLEDSFGKGVLDTIKLHGIPKDIESAIALANKKDDRTRKEFEKWAILTYTNNRGIINTKKGSDQGVDGIVYFYGDKGEQEKIILQVKSGKVKSGDIRDLLGTMTLENARIAIFITLEDPTKDMLKTAKSAGFYQNKLMPHSCDKIQIVTVQDIIENKQRLTMTLAYEVLKSAEKQKEVKASQIELDI</sequence>
<gene>
    <name evidence="6" type="ORF">IQ227_16660</name>
</gene>
<organism evidence="6 7">
    <name type="scientific">Sphaerospermopsis aphanizomenoides LEGE 00250</name>
    <dbReference type="NCBI Taxonomy" id="2777972"/>
    <lineage>
        <taxon>Bacteria</taxon>
        <taxon>Bacillati</taxon>
        <taxon>Cyanobacteriota</taxon>
        <taxon>Cyanophyceae</taxon>
        <taxon>Nostocales</taxon>
        <taxon>Aphanizomenonaceae</taxon>
        <taxon>Sphaerospermopsis</taxon>
        <taxon>Sphaerospermopsis aphanizomenoides</taxon>
    </lineage>
</organism>
<keyword evidence="2" id="KW-0489">Methyltransferase</keyword>
<reference evidence="6 7" key="1">
    <citation type="submission" date="2020-10" db="EMBL/GenBank/DDBJ databases">
        <authorList>
            <person name="Castelo-Branco R."/>
            <person name="Eusebio N."/>
            <person name="Adriana R."/>
            <person name="Vieira A."/>
            <person name="Brugerolle De Fraissinette N."/>
            <person name="Rezende De Castro R."/>
            <person name="Schneider M.P."/>
            <person name="Vasconcelos V."/>
            <person name="Leao P.N."/>
        </authorList>
    </citation>
    <scope>NUCLEOTIDE SEQUENCE [LARGE SCALE GENOMIC DNA]</scope>
    <source>
        <strain evidence="6 7">LEGE 00250</strain>
    </source>
</reference>
<protein>
    <submittedName>
        <fullName evidence="6">Restriction endonuclease</fullName>
    </submittedName>
</protein>
<dbReference type="Gene3D" id="3.40.50.150">
    <property type="entry name" value="Vaccinia Virus protein VP39"/>
    <property type="match status" value="1"/>
</dbReference>
<dbReference type="Proteomes" id="UP000606776">
    <property type="component" value="Unassembled WGS sequence"/>
</dbReference>
<evidence type="ECO:0000256" key="3">
    <source>
        <dbReference type="ARBA" id="ARBA00022679"/>
    </source>
</evidence>
<dbReference type="EMBL" id="JADEWB010000106">
    <property type="protein sequence ID" value="MBE9237612.1"/>
    <property type="molecule type" value="Genomic_DNA"/>
</dbReference>
<dbReference type="InterPro" id="IPR029063">
    <property type="entry name" value="SAM-dependent_MTases_sf"/>
</dbReference>
<feature type="domain" description="DNA methylase N-4/N-6" evidence="4">
    <location>
        <begin position="23"/>
        <end position="360"/>
    </location>
</feature>
<dbReference type="InterPro" id="IPR001091">
    <property type="entry name" value="RM_Methyltransferase"/>
</dbReference>
<dbReference type="Pfam" id="PF04471">
    <property type="entry name" value="Mrr_cat"/>
    <property type="match status" value="1"/>
</dbReference>
<keyword evidence="6" id="KW-0540">Nuclease</keyword>
<evidence type="ECO:0000259" key="4">
    <source>
        <dbReference type="Pfam" id="PF01555"/>
    </source>
</evidence>
<evidence type="ECO:0000259" key="5">
    <source>
        <dbReference type="Pfam" id="PF04471"/>
    </source>
</evidence>
<dbReference type="InterPro" id="IPR007560">
    <property type="entry name" value="Restrct_endonuc_IV_Mrr"/>
</dbReference>
<evidence type="ECO:0000313" key="6">
    <source>
        <dbReference type="EMBL" id="MBE9237612.1"/>
    </source>
</evidence>
<keyword evidence="6" id="KW-0255">Endonuclease</keyword>
<dbReference type="GO" id="GO:0004519">
    <property type="term" value="F:endonuclease activity"/>
    <property type="evidence" value="ECO:0007669"/>
    <property type="project" value="UniProtKB-KW"/>
</dbReference>
<comment type="caution">
    <text evidence="6">The sequence shown here is derived from an EMBL/GenBank/DDBJ whole genome shotgun (WGS) entry which is preliminary data.</text>
</comment>
<keyword evidence="3" id="KW-0808">Transferase</keyword>
<dbReference type="PROSITE" id="PS00092">
    <property type="entry name" value="N6_MTASE"/>
    <property type="match status" value="1"/>
</dbReference>
<dbReference type="RefSeq" id="WP_193943413.1">
    <property type="nucleotide sequence ID" value="NZ_JADEWB010000106.1"/>
</dbReference>
<dbReference type="Gene3D" id="3.40.1350.10">
    <property type="match status" value="1"/>
</dbReference>
<evidence type="ECO:0000313" key="7">
    <source>
        <dbReference type="Proteomes" id="UP000606776"/>
    </source>
</evidence>
<evidence type="ECO:0000256" key="1">
    <source>
        <dbReference type="ARBA" id="ARBA00006594"/>
    </source>
</evidence>
<dbReference type="SUPFAM" id="SSF53335">
    <property type="entry name" value="S-adenosyl-L-methionine-dependent methyltransferases"/>
    <property type="match status" value="1"/>
</dbReference>
<keyword evidence="6" id="KW-0378">Hydrolase</keyword>
<accession>A0ABR9VHN1</accession>
<feature type="domain" description="Restriction endonuclease type IV Mrr" evidence="5">
    <location>
        <begin position="404"/>
        <end position="494"/>
    </location>
</feature>
<dbReference type="InterPro" id="IPR002941">
    <property type="entry name" value="DNA_methylase_N4/N6"/>
</dbReference>
<evidence type="ECO:0000256" key="2">
    <source>
        <dbReference type="ARBA" id="ARBA00022603"/>
    </source>
</evidence>
<dbReference type="SUPFAM" id="SSF52980">
    <property type="entry name" value="Restriction endonuclease-like"/>
    <property type="match status" value="1"/>
</dbReference>
<dbReference type="Pfam" id="PF01555">
    <property type="entry name" value="N6_N4_Mtase"/>
    <property type="match status" value="1"/>
</dbReference>
<dbReference type="PRINTS" id="PR00508">
    <property type="entry name" value="S21N4MTFRASE"/>
</dbReference>
<dbReference type="InterPro" id="IPR002052">
    <property type="entry name" value="DNA_methylase_N6_adenine_CS"/>
</dbReference>
<keyword evidence="7" id="KW-1185">Reference proteome</keyword>